<organism evidence="1 2">
    <name type="scientific">Bacillus swezeyi</name>
    <dbReference type="NCBI Taxonomy" id="1925020"/>
    <lineage>
        <taxon>Bacteria</taxon>
        <taxon>Bacillati</taxon>
        <taxon>Bacillota</taxon>
        <taxon>Bacilli</taxon>
        <taxon>Bacillales</taxon>
        <taxon>Bacillaceae</taxon>
        <taxon>Bacillus</taxon>
    </lineage>
</organism>
<accession>A0A5M8S3F6</accession>
<name>A0A5M8S3F6_9BACI</name>
<gene>
    <name evidence="1" type="ORF">DX927_00115</name>
</gene>
<dbReference type="EMBL" id="QSND01000001">
    <property type="protein sequence ID" value="KAA6452672.1"/>
    <property type="molecule type" value="Genomic_DNA"/>
</dbReference>
<comment type="caution">
    <text evidence="1">The sequence shown here is derived from an EMBL/GenBank/DDBJ whole genome shotgun (WGS) entry which is preliminary data.</text>
</comment>
<evidence type="ECO:0000313" key="1">
    <source>
        <dbReference type="EMBL" id="KAA6452672.1"/>
    </source>
</evidence>
<proteinExistence type="predicted"/>
<reference evidence="1 2" key="1">
    <citation type="submission" date="2018-08" db="EMBL/GenBank/DDBJ databases">
        <title>Bacillus phenotypic plasticity.</title>
        <authorList>
            <person name="Hurtado E."/>
        </authorList>
    </citation>
    <scope>NUCLEOTIDE SEQUENCE [LARGE SCALE GENOMIC DNA]</scope>
    <source>
        <strain evidence="1 2">427</strain>
    </source>
</reference>
<dbReference type="AlphaFoldDB" id="A0A5M8S3F6"/>
<evidence type="ECO:0000313" key="2">
    <source>
        <dbReference type="Proteomes" id="UP000324326"/>
    </source>
</evidence>
<sequence length="78" mass="9372">MNFKQIKRDAVKLLDQIHDCFVSVYRRVPNKMELKIIAKTLPAEIKFLADQWGWNDTEVGDKVFYWIEQMKAERENQI</sequence>
<dbReference type="Proteomes" id="UP000324326">
    <property type="component" value="Unassembled WGS sequence"/>
</dbReference>
<dbReference type="RefSeq" id="WP_148955444.1">
    <property type="nucleotide sequence ID" value="NZ_QSND01000001.1"/>
</dbReference>
<protein>
    <submittedName>
        <fullName evidence="1">Uncharacterized protein</fullName>
    </submittedName>
</protein>